<evidence type="ECO:0000259" key="5">
    <source>
        <dbReference type="Pfam" id="PF25390"/>
    </source>
</evidence>
<dbReference type="InterPro" id="IPR000408">
    <property type="entry name" value="Reg_chr_condens"/>
</dbReference>
<dbReference type="InterPro" id="IPR013320">
    <property type="entry name" value="ConA-like_dom_sf"/>
</dbReference>
<evidence type="ECO:0000256" key="4">
    <source>
        <dbReference type="SAM" id="SignalP"/>
    </source>
</evidence>
<feature type="region of interest" description="Disordered" evidence="3">
    <location>
        <begin position="1030"/>
        <end position="1051"/>
    </location>
</feature>
<dbReference type="InterPro" id="IPR009091">
    <property type="entry name" value="RCC1/BLIP-II"/>
</dbReference>
<feature type="repeat" description="RCC1" evidence="2">
    <location>
        <begin position="548"/>
        <end position="597"/>
    </location>
</feature>
<feature type="compositionally biased region" description="Basic and acidic residues" evidence="3">
    <location>
        <begin position="145"/>
        <end position="156"/>
    </location>
</feature>
<feature type="compositionally biased region" description="Pro residues" evidence="3">
    <location>
        <begin position="2281"/>
        <end position="2295"/>
    </location>
</feature>
<feature type="region of interest" description="Disordered" evidence="3">
    <location>
        <begin position="1778"/>
        <end position="1797"/>
    </location>
</feature>
<feature type="repeat" description="RCC1" evidence="2">
    <location>
        <begin position="598"/>
        <end position="647"/>
    </location>
</feature>
<dbReference type="Gene3D" id="2.60.120.200">
    <property type="match status" value="1"/>
</dbReference>
<dbReference type="PRINTS" id="PR00633">
    <property type="entry name" value="RCCNDNSATION"/>
</dbReference>
<feature type="repeat" description="RCC1" evidence="2">
    <location>
        <begin position="498"/>
        <end position="547"/>
    </location>
</feature>
<feature type="region of interest" description="Disordered" evidence="3">
    <location>
        <begin position="30"/>
        <end position="161"/>
    </location>
</feature>
<dbReference type="PROSITE" id="PS50012">
    <property type="entry name" value="RCC1_3"/>
    <property type="match status" value="6"/>
</dbReference>
<sequence>MLTFVIALTILRHLQPGMAQSTMPDFSWSTLEDTSTGSETFAGTTRIDTRTSSAAGGRLAPAHPSEMPKSRTQQGVDGQTASTEERSTILPRGSEDSGAPRAQQAEVGTVLASTTADHATTPLTQGNDKDHRTQKHLQTLHQGRHSPEERPAKDLDAQPGDENLALSSLSTALPAARNKGFDGSVPAVGEKGFDSRRAAAARKTIRDLAWDTARWAESAVGQVLQLTDAHASPGATRDEAHDEADGMVYEPAAGNGGSGILLAERVLSLAESVVDRLTGAVAVATGHTAVADGEHRRRLDQDPQDDQQDEWSEPASNTAVQVPRQAIRKGVTTILPRSSTATPSTGGQVYATGYNGHGELGDGTTTQRYSPVRVMAGHDVVHAAAGSHHTAFVTSGGEVYATGYNGHGQLGDGTRTYRYSPVRVMAGHDVVHAAGGSGHHTAFVTSGGEVYTTGRNYYGELGDGTTTNRYSPVRVMAGHDVVHAAGGRIHTAFVTSGGQVYTTGYNNHGQLGDGTTTHRYSPVRVMAGHDVVHAAAGSYHTAFVTSGGEVYTTGRNYNGELGDGTTTNRYSPVRVMAGHDVVHAAGGEYHTAFVTSGGEVYATGYNGYGQLGDGTRTHRYSPVRVMAGHDVVHAAAGEHHTAFVTSGGEVYATGYNLYGQLALLRRLDRSEAGDQRSSAADRSVTSAPPPPGPSETGDQRSSAAWTALRPVGRGITAGQQVGAVLPGNRWGRGITGGQQVGARYCRGQQVGRGITLGGQGAAIPASRWGAVLPAGSRWGAAGGQQVGRCSITGGQQVGRGVAGGQQVGRGIAGGSRWARYAGGQQVGRAAGGQQVGARWPPAGSRARCRAGSRWGGIAGRAADPSARLEEESTVDPALLTEAHVPDDATLSPSSAPPSLSKADSAYYGLDVFYGADAFYGLGVGDSAPLSSVQHPAHLTLHVPGAPPSVSELARGAGLGATSAAAAASATKVRRLREGSTGVGAGGSAGLPSSAPAQLFTAAAPFDLARAAVVFEPLGPEAYRACLEHRSPSAAGEPPARGWEGESPSASPGATRVAFDAAGGWEAAVIPLGSAAFPFFNESYNAVRVEAAGRLTFGDGQRTERSEGFEAHFATPGISALLGSALAGPADPAGTTVWYEEVSSGTKDARLVVTWQLPAGKLDSGGTATTQAALHLATGSIRLSWGDVDTATAEGSVVGLSPGTAPAQFQGVKMSGVGFCAATPKGALMDSGDAEGADVPDEGTASKDAAMALVTPVTGRDTPGGMSLSRERRRDRTRGTRRASARERKQAAAAAAMAKAERSAFKELFGGLGGAGRSFPSAASSSAPSPADGGRVLLPSAVHDRTRRLIVRAERLAEDMEAAVDGPSRATVEDLAGQGSLYRGGSGGTVSHATGENSSVLYYPFGIQREVPEAVVRAGGWKVCYDGSKASAAVGGQYYFASCQGEHILLAVRARRGEALGTLQLLAAGRRADVLRETHSDEAAEAHNGAFWYNLRGRSVGVAGASDVSLRPMDLRHGYTRCEDRLSWRATMLAGAEAGGRAGCEMWSGAEGEWRKVAYHRAGGVHLPDAGEAGWPSGKGGPAAGLEILSRMSSTSASSGSSLQLFAVTDAAHCAESLPYGPSAVTESSSAYLSTRLRDVAHTTWTQRLQPHGSASGELVIGWSFASARTLQDRFYYAWLSGEPVTWTITYNGATFVRTSSAGLYRSLRNYMYIGCPDGTTCLFPSETNTSNATVPSPPPLPVMDFYGFYGFYGLEPDAADTDDGTEDALGAVHPELSRRVGARRASPPPPPIPQTLSTSECLDLRDLRQPALSRMQSTPTQTFSYDEREGVKAFDLSHTTLLLSPEAVDGDAAGGYRMCLQRQNGRCKGMWDSPSSDAVSLSLPDDGHRMVDINRQFRFFGETYTQVYVGSNGELAFGQPHETLEAGTPSERLVVTWEAVPEHFDTGANHFQAALYPATGAIRLSWAEISATRAVVGLSPGGGAPASFSEANLSADASTCVGAVRANEAAAAAAGLMYADHVLRRFTGDEADAVALPAEGVAVAGNSARSILLQLRTTMQEDYCVVSTGSPAENRSFSVTSYGSQGRCVGVMGYLNDFHPGYRGYPAHCTPVNDGAWHHVAVTYDGEGILRVYVDGAEDNRAEGRAYDTAGQENFLGRSHDEHYPDLLVGEVHGVAFFDRALSGDEIAAAATATNSSAALEVLARPAAGRPGGNVPYAEGHEWYGLHDIAGVEASRASTEVGAPPSSAAEDFVSFEEIFHVADSIFYGLSDDSVPRNPRRPSVPMPPTSSPPPPHLLWDEHPEAPSWWYEQGLPRPPVPAPARVEVLPEGSLPTVTLRPGESYRQELELVNLGDRAVDFTIQAEYWTLLLDQAVASGSRGSAALTPLAPGHFRQVAAVWRGGWWGCDDARACGWPRSPEWPWQTCKRNCDGVERPFSFELLHNGVHVLEQPAWGTLPLQCAPPTIGHPVGARQPMIRQLQVTLMRLIAATGPSC</sequence>
<reference evidence="6 7" key="1">
    <citation type="journal article" date="2015" name="Genome Biol. Evol.">
        <title>Comparative Genomics of a Bacterivorous Green Alga Reveals Evolutionary Causalities and Consequences of Phago-Mixotrophic Mode of Nutrition.</title>
        <authorList>
            <person name="Burns J.A."/>
            <person name="Paasch A."/>
            <person name="Narechania A."/>
            <person name="Kim E."/>
        </authorList>
    </citation>
    <scope>NUCLEOTIDE SEQUENCE [LARGE SCALE GENOMIC DNA]</scope>
    <source>
        <strain evidence="6 7">PLY_AMNH</strain>
    </source>
</reference>
<evidence type="ECO:0000313" key="7">
    <source>
        <dbReference type="Proteomes" id="UP001190700"/>
    </source>
</evidence>
<feature type="chain" id="PRO_5041959702" description="RCC1-like domain-containing protein" evidence="4">
    <location>
        <begin position="20"/>
        <end position="2494"/>
    </location>
</feature>
<organism evidence="6 7">
    <name type="scientific">Cymbomonas tetramitiformis</name>
    <dbReference type="NCBI Taxonomy" id="36881"/>
    <lineage>
        <taxon>Eukaryota</taxon>
        <taxon>Viridiplantae</taxon>
        <taxon>Chlorophyta</taxon>
        <taxon>Pyramimonadophyceae</taxon>
        <taxon>Pyramimonadales</taxon>
        <taxon>Pyramimonadaceae</taxon>
        <taxon>Cymbomonas</taxon>
    </lineage>
</organism>
<evidence type="ECO:0000256" key="1">
    <source>
        <dbReference type="ARBA" id="ARBA00022737"/>
    </source>
</evidence>
<feature type="compositionally biased region" description="Acidic residues" evidence="3">
    <location>
        <begin position="302"/>
        <end position="312"/>
    </location>
</feature>
<feature type="region of interest" description="Disordered" evidence="3">
    <location>
        <begin position="1316"/>
        <end position="1337"/>
    </location>
</feature>
<evidence type="ECO:0000256" key="3">
    <source>
        <dbReference type="SAM" id="MobiDB-lite"/>
    </source>
</evidence>
<dbReference type="PROSITE" id="PS00626">
    <property type="entry name" value="RCC1_2"/>
    <property type="match status" value="5"/>
</dbReference>
<comment type="caution">
    <text evidence="6">The sequence shown here is derived from an EMBL/GenBank/DDBJ whole genome shotgun (WGS) entry which is preliminary data.</text>
</comment>
<feature type="compositionally biased region" description="Polar residues" evidence="3">
    <location>
        <begin position="30"/>
        <end position="43"/>
    </location>
</feature>
<feature type="compositionally biased region" description="Basic and acidic residues" evidence="3">
    <location>
        <begin position="1268"/>
        <end position="1289"/>
    </location>
</feature>
<dbReference type="Pfam" id="PF13385">
    <property type="entry name" value="Laminin_G_3"/>
    <property type="match status" value="1"/>
</dbReference>
<keyword evidence="7" id="KW-1185">Reference proteome</keyword>
<feature type="compositionally biased region" description="Basic and acidic residues" evidence="3">
    <location>
        <begin position="292"/>
        <end position="301"/>
    </location>
</feature>
<feature type="region of interest" description="Disordered" evidence="3">
    <location>
        <begin position="672"/>
        <end position="704"/>
    </location>
</feature>
<feature type="domain" description="RCC1-like" evidence="5">
    <location>
        <begin position="308"/>
        <end position="587"/>
    </location>
</feature>
<accession>A0AAE0C5Q2</accession>
<dbReference type="Pfam" id="PF25390">
    <property type="entry name" value="WD40_RLD"/>
    <property type="match status" value="1"/>
</dbReference>
<proteinExistence type="predicted"/>
<feature type="compositionally biased region" description="Low complexity" evidence="3">
    <location>
        <begin position="1316"/>
        <end position="1333"/>
    </location>
</feature>
<dbReference type="Pfam" id="PF00415">
    <property type="entry name" value="RCC1"/>
    <property type="match status" value="1"/>
</dbReference>
<protein>
    <recommendedName>
        <fullName evidence="5">RCC1-like domain-containing protein</fullName>
    </recommendedName>
</protein>
<dbReference type="InterPro" id="IPR051210">
    <property type="entry name" value="Ub_ligase/GEF_domain"/>
</dbReference>
<feature type="repeat" description="RCC1" evidence="2">
    <location>
        <begin position="347"/>
        <end position="396"/>
    </location>
</feature>
<feature type="region of interest" description="Disordered" evidence="3">
    <location>
        <begin position="1255"/>
        <end position="1289"/>
    </location>
</feature>
<feature type="repeat" description="RCC1" evidence="2">
    <location>
        <begin position="448"/>
        <end position="497"/>
    </location>
</feature>
<dbReference type="SUPFAM" id="SSF50985">
    <property type="entry name" value="RCC1/BLIP-II"/>
    <property type="match status" value="1"/>
</dbReference>
<feature type="region of interest" description="Disordered" evidence="3">
    <location>
        <begin position="292"/>
        <end position="320"/>
    </location>
</feature>
<evidence type="ECO:0000256" key="2">
    <source>
        <dbReference type="PROSITE-ProRule" id="PRU00235"/>
    </source>
</evidence>
<name>A0AAE0C5Q2_9CHLO</name>
<gene>
    <name evidence="6" type="ORF">CYMTET_41619</name>
</gene>
<feature type="compositionally biased region" description="Polar residues" evidence="3">
    <location>
        <begin position="111"/>
        <end position="126"/>
    </location>
</feature>
<keyword evidence="1" id="KW-0677">Repeat</keyword>
<feature type="repeat" description="RCC1" evidence="2">
    <location>
        <begin position="397"/>
        <end position="446"/>
    </location>
</feature>
<feature type="signal peptide" evidence="4">
    <location>
        <begin position="1"/>
        <end position="19"/>
    </location>
</feature>
<keyword evidence="4" id="KW-0732">Signal</keyword>
<dbReference type="Gene3D" id="2.130.10.30">
    <property type="entry name" value="Regulator of chromosome condensation 1/beta-lactamase-inhibitor protein II"/>
    <property type="match status" value="2"/>
</dbReference>
<dbReference type="PANTHER" id="PTHR22870">
    <property type="entry name" value="REGULATOR OF CHROMOSOME CONDENSATION"/>
    <property type="match status" value="1"/>
</dbReference>
<evidence type="ECO:0000313" key="6">
    <source>
        <dbReference type="EMBL" id="KAK3248938.1"/>
    </source>
</evidence>
<dbReference type="SUPFAM" id="SSF49899">
    <property type="entry name" value="Concanavalin A-like lectins/glucanases"/>
    <property type="match status" value="1"/>
</dbReference>
<feature type="compositionally biased region" description="Polar residues" evidence="3">
    <location>
        <begin position="675"/>
        <end position="686"/>
    </location>
</feature>
<feature type="compositionally biased region" description="Polar residues" evidence="3">
    <location>
        <begin position="70"/>
        <end position="82"/>
    </location>
</feature>
<feature type="region of interest" description="Disordered" evidence="3">
    <location>
        <begin position="2276"/>
        <end position="2297"/>
    </location>
</feature>
<dbReference type="PANTHER" id="PTHR22870:SF408">
    <property type="entry name" value="OS09G0560450 PROTEIN"/>
    <property type="match status" value="1"/>
</dbReference>
<dbReference type="InterPro" id="IPR058923">
    <property type="entry name" value="RCC1-like_dom"/>
</dbReference>
<dbReference type="EMBL" id="LGRX02027682">
    <property type="protein sequence ID" value="KAK3248938.1"/>
    <property type="molecule type" value="Genomic_DNA"/>
</dbReference>
<dbReference type="Proteomes" id="UP001190700">
    <property type="component" value="Unassembled WGS sequence"/>
</dbReference>